<organism evidence="2 3">
    <name type="scientific">Acinetobacter gerneri</name>
    <dbReference type="NCBI Taxonomy" id="202952"/>
    <lineage>
        <taxon>Bacteria</taxon>
        <taxon>Pseudomonadati</taxon>
        <taxon>Pseudomonadota</taxon>
        <taxon>Gammaproteobacteria</taxon>
        <taxon>Moraxellales</taxon>
        <taxon>Moraxellaceae</taxon>
        <taxon>Acinetobacter</taxon>
    </lineage>
</organism>
<proteinExistence type="predicted"/>
<evidence type="ECO:0000313" key="3">
    <source>
        <dbReference type="Proteomes" id="UP001243195"/>
    </source>
</evidence>
<evidence type="ECO:0000256" key="1">
    <source>
        <dbReference type="SAM" id="MobiDB-lite"/>
    </source>
</evidence>
<dbReference type="AlphaFoldDB" id="A0AAW8JG54"/>
<dbReference type="EMBL" id="JAVIDA010000004">
    <property type="protein sequence ID" value="MDQ9070645.1"/>
    <property type="molecule type" value="Genomic_DNA"/>
</dbReference>
<evidence type="ECO:0000313" key="2">
    <source>
        <dbReference type="EMBL" id="MDQ9070645.1"/>
    </source>
</evidence>
<reference evidence="2" key="1">
    <citation type="submission" date="2023-08" db="EMBL/GenBank/DDBJ databases">
        <title>Emergence of clinically-relevant ST2 carbapenem-resistant Acinetobacter baumannii strains in hospital sewages in Zhejiang, East of China.</title>
        <authorList>
            <person name="Kaichao C."/>
            <person name="Zhang R."/>
        </authorList>
    </citation>
    <scope>NUCLEOTIDE SEQUENCE</scope>
    <source>
        <strain evidence="2">M-SY-60</strain>
    </source>
</reference>
<comment type="caution">
    <text evidence="2">The sequence shown here is derived from an EMBL/GenBank/DDBJ whole genome shotgun (WGS) entry which is preliminary data.</text>
</comment>
<protein>
    <recommendedName>
        <fullName evidence="4">Lipoprotein</fullName>
    </recommendedName>
</protein>
<evidence type="ECO:0008006" key="4">
    <source>
        <dbReference type="Google" id="ProtNLM"/>
    </source>
</evidence>
<feature type="compositionally biased region" description="Basic and acidic residues" evidence="1">
    <location>
        <begin position="32"/>
        <end position="55"/>
    </location>
</feature>
<dbReference type="PROSITE" id="PS51257">
    <property type="entry name" value="PROKAR_LIPOPROTEIN"/>
    <property type="match status" value="1"/>
</dbReference>
<feature type="region of interest" description="Disordered" evidence="1">
    <location>
        <begin position="21"/>
        <end position="74"/>
    </location>
</feature>
<gene>
    <name evidence="2" type="ORF">RFH51_04105</name>
</gene>
<accession>A0AAW8JG54</accession>
<dbReference type="GeneID" id="84209546"/>
<dbReference type="Proteomes" id="UP001243195">
    <property type="component" value="Unassembled WGS sequence"/>
</dbReference>
<dbReference type="RefSeq" id="WP_004863255.1">
    <property type="nucleotide sequence ID" value="NZ_BBLI01000065.1"/>
</dbReference>
<sequence length="74" mass="8857">MKQLILLSLIGISLTGCIVAPYDDGNHRHHHDRSDSDRRYSDRNDSDRRYSDRNRYQRTTIIEQPGYSQPRRPW</sequence>
<name>A0AAW8JG54_9GAMM</name>